<dbReference type="InterPro" id="IPR018247">
    <property type="entry name" value="EF_Hand_1_Ca_BS"/>
</dbReference>
<dbReference type="InterPro" id="IPR002048">
    <property type="entry name" value="EF_hand_dom"/>
</dbReference>
<evidence type="ECO:0000313" key="5">
    <source>
        <dbReference type="Proteomes" id="UP001165289"/>
    </source>
</evidence>
<dbReference type="Pfam" id="PF13499">
    <property type="entry name" value="EF-hand_7"/>
    <property type="match status" value="1"/>
</dbReference>
<evidence type="ECO:0000313" key="4">
    <source>
        <dbReference type="EMBL" id="KAI6652123.1"/>
    </source>
</evidence>
<comment type="caution">
    <text evidence="4">The sequence shown here is derived from an EMBL/GenBank/DDBJ whole genome shotgun (WGS) entry which is preliminary data.</text>
</comment>
<dbReference type="PROSITE" id="PS00018">
    <property type="entry name" value="EF_HAND_1"/>
    <property type="match status" value="1"/>
</dbReference>
<gene>
    <name evidence="4" type="ORF">LOD99_4668</name>
</gene>
<evidence type="ECO:0000256" key="2">
    <source>
        <dbReference type="ARBA" id="ARBA00022837"/>
    </source>
</evidence>
<protein>
    <recommendedName>
        <fullName evidence="3">EF-hand domain-containing protein</fullName>
    </recommendedName>
</protein>
<reference evidence="4 5" key="1">
    <citation type="journal article" date="2023" name="BMC Biol.">
        <title>The compact genome of the sponge Oopsacas minuta (Hexactinellida) is lacking key metazoan core genes.</title>
        <authorList>
            <person name="Santini S."/>
            <person name="Schenkelaars Q."/>
            <person name="Jourda C."/>
            <person name="Duchesne M."/>
            <person name="Belahbib H."/>
            <person name="Rocher C."/>
            <person name="Selva M."/>
            <person name="Riesgo A."/>
            <person name="Vervoort M."/>
            <person name="Leys S.P."/>
            <person name="Kodjabachian L."/>
            <person name="Le Bivic A."/>
            <person name="Borchiellini C."/>
            <person name="Claverie J.M."/>
            <person name="Renard E."/>
        </authorList>
    </citation>
    <scope>NUCLEOTIDE SEQUENCE [LARGE SCALE GENOMIC DNA]</scope>
    <source>
        <strain evidence="4">SPO-2</strain>
    </source>
</reference>
<keyword evidence="2" id="KW-0106">Calcium</keyword>
<dbReference type="CDD" id="cd00051">
    <property type="entry name" value="EFh"/>
    <property type="match status" value="1"/>
</dbReference>
<keyword evidence="1" id="KW-0677">Repeat</keyword>
<organism evidence="4 5">
    <name type="scientific">Oopsacas minuta</name>
    <dbReference type="NCBI Taxonomy" id="111878"/>
    <lineage>
        <taxon>Eukaryota</taxon>
        <taxon>Metazoa</taxon>
        <taxon>Porifera</taxon>
        <taxon>Hexactinellida</taxon>
        <taxon>Hexasterophora</taxon>
        <taxon>Lyssacinosida</taxon>
        <taxon>Leucopsacidae</taxon>
        <taxon>Oopsacas</taxon>
    </lineage>
</organism>
<dbReference type="Proteomes" id="UP001165289">
    <property type="component" value="Unassembled WGS sequence"/>
</dbReference>
<sequence length="164" mass="18908">MASSSISHSLEKEFSQSELRDLSELFDACDLTSKQYIDLNTLRAMFCLLGYQASHKPTLAIVKDLDLNHKKLSFEDFLQCLVVKQGDTYDPYSELKHVFDRLSEGKEDIDQDTLVRKCRELGVSLSLQQVREMMDIADRNGDGLVNLQEFITIMMQTNLFQFLR</sequence>
<dbReference type="PANTHER" id="PTHR23050">
    <property type="entry name" value="CALCIUM BINDING PROTEIN"/>
    <property type="match status" value="1"/>
</dbReference>
<feature type="domain" description="EF-hand" evidence="3">
    <location>
        <begin position="125"/>
        <end position="160"/>
    </location>
</feature>
<dbReference type="InterPro" id="IPR011992">
    <property type="entry name" value="EF-hand-dom_pair"/>
</dbReference>
<accession>A0AAV7JT23</accession>
<dbReference type="PROSITE" id="PS50222">
    <property type="entry name" value="EF_HAND_2"/>
    <property type="match status" value="1"/>
</dbReference>
<dbReference type="Gene3D" id="1.10.238.10">
    <property type="entry name" value="EF-hand"/>
    <property type="match status" value="2"/>
</dbReference>
<dbReference type="SUPFAM" id="SSF47473">
    <property type="entry name" value="EF-hand"/>
    <property type="match status" value="1"/>
</dbReference>
<keyword evidence="5" id="KW-1185">Reference proteome</keyword>
<dbReference type="SMART" id="SM00054">
    <property type="entry name" value="EFh"/>
    <property type="match status" value="2"/>
</dbReference>
<proteinExistence type="predicted"/>
<dbReference type="GO" id="GO:0005509">
    <property type="term" value="F:calcium ion binding"/>
    <property type="evidence" value="ECO:0007669"/>
    <property type="project" value="InterPro"/>
</dbReference>
<evidence type="ECO:0000259" key="3">
    <source>
        <dbReference type="PROSITE" id="PS50222"/>
    </source>
</evidence>
<dbReference type="EMBL" id="JAKMXF010000300">
    <property type="protein sequence ID" value="KAI6652123.1"/>
    <property type="molecule type" value="Genomic_DNA"/>
</dbReference>
<evidence type="ECO:0000256" key="1">
    <source>
        <dbReference type="ARBA" id="ARBA00022737"/>
    </source>
</evidence>
<dbReference type="InterPro" id="IPR050145">
    <property type="entry name" value="Centrin_CML-like"/>
</dbReference>
<dbReference type="AlphaFoldDB" id="A0AAV7JT23"/>
<name>A0AAV7JT23_9METZ</name>